<accession>A0A067TMR1</accession>
<proteinExistence type="predicted"/>
<dbReference type="AlphaFoldDB" id="A0A067TMR1"/>
<evidence type="ECO:0000313" key="1">
    <source>
        <dbReference type="EMBL" id="KDR84480.1"/>
    </source>
</evidence>
<dbReference type="EMBL" id="KL142368">
    <property type="protein sequence ID" value="KDR84480.1"/>
    <property type="molecule type" value="Genomic_DNA"/>
</dbReference>
<keyword evidence="2" id="KW-1185">Reference proteome</keyword>
<gene>
    <name evidence="1" type="ORF">GALMADRAFT_714899</name>
</gene>
<reference evidence="2" key="1">
    <citation type="journal article" date="2014" name="Proc. Natl. Acad. Sci. U.S.A.">
        <title>Extensive sampling of basidiomycete genomes demonstrates inadequacy of the white-rot/brown-rot paradigm for wood decay fungi.</title>
        <authorList>
            <person name="Riley R."/>
            <person name="Salamov A.A."/>
            <person name="Brown D.W."/>
            <person name="Nagy L.G."/>
            <person name="Floudas D."/>
            <person name="Held B.W."/>
            <person name="Levasseur A."/>
            <person name="Lombard V."/>
            <person name="Morin E."/>
            <person name="Otillar R."/>
            <person name="Lindquist E.A."/>
            <person name="Sun H."/>
            <person name="LaButti K.M."/>
            <person name="Schmutz J."/>
            <person name="Jabbour D."/>
            <person name="Luo H."/>
            <person name="Baker S.E."/>
            <person name="Pisabarro A.G."/>
            <person name="Walton J.D."/>
            <person name="Blanchette R.A."/>
            <person name="Henrissat B."/>
            <person name="Martin F."/>
            <person name="Cullen D."/>
            <person name="Hibbett D.S."/>
            <person name="Grigoriev I.V."/>
        </authorList>
    </citation>
    <scope>NUCLEOTIDE SEQUENCE [LARGE SCALE GENOMIC DNA]</scope>
    <source>
        <strain evidence="2">CBS 339.88</strain>
    </source>
</reference>
<dbReference type="Proteomes" id="UP000027222">
    <property type="component" value="Unassembled WGS sequence"/>
</dbReference>
<dbReference type="HOGENOM" id="CLU_1722495_0_0_1"/>
<sequence length="152" mass="16746">MNTDTNMNVTTNRVSLTSISTQAADWCCILDAAAFQPRPPMSVLLAAIPTLSPASIAYDWPGCVYIPAYDIVISFQCWLFSTASLSIRDFSLIRRPSELNVDSTYQPTFRFPPTVENKGTSTRVSPMQASLPSHPFLRGRATCCAASCWLDE</sequence>
<organism evidence="1 2">
    <name type="scientific">Galerina marginata (strain CBS 339.88)</name>
    <dbReference type="NCBI Taxonomy" id="685588"/>
    <lineage>
        <taxon>Eukaryota</taxon>
        <taxon>Fungi</taxon>
        <taxon>Dikarya</taxon>
        <taxon>Basidiomycota</taxon>
        <taxon>Agaricomycotina</taxon>
        <taxon>Agaricomycetes</taxon>
        <taxon>Agaricomycetidae</taxon>
        <taxon>Agaricales</taxon>
        <taxon>Agaricineae</taxon>
        <taxon>Strophariaceae</taxon>
        <taxon>Galerina</taxon>
    </lineage>
</organism>
<evidence type="ECO:0000313" key="2">
    <source>
        <dbReference type="Proteomes" id="UP000027222"/>
    </source>
</evidence>
<protein>
    <submittedName>
        <fullName evidence="1">Uncharacterized protein</fullName>
    </submittedName>
</protein>
<name>A0A067TMR1_GALM3</name>